<dbReference type="Pfam" id="PF13620">
    <property type="entry name" value="CarboxypepD_reg"/>
    <property type="match status" value="1"/>
</dbReference>
<keyword evidence="1" id="KW-0732">Signal</keyword>
<name>A0A6N6RM66_9FLAO</name>
<dbReference type="SUPFAM" id="SSF56935">
    <property type="entry name" value="Porins"/>
    <property type="match status" value="1"/>
</dbReference>
<evidence type="ECO:0000259" key="2">
    <source>
        <dbReference type="Pfam" id="PF14905"/>
    </source>
</evidence>
<dbReference type="InterPro" id="IPR013784">
    <property type="entry name" value="Carb-bd-like_fold"/>
</dbReference>
<dbReference type="AlphaFoldDB" id="A0A6N6RM66"/>
<dbReference type="Pfam" id="PF14905">
    <property type="entry name" value="OMP_b-brl_3"/>
    <property type="match status" value="1"/>
</dbReference>
<evidence type="ECO:0000313" key="3">
    <source>
        <dbReference type="EMBL" id="KAB2814691.1"/>
    </source>
</evidence>
<gene>
    <name evidence="3" type="ORF">F8C67_02810</name>
</gene>
<feature type="signal peptide" evidence="1">
    <location>
        <begin position="1"/>
        <end position="35"/>
    </location>
</feature>
<dbReference type="Gene3D" id="2.60.40.1120">
    <property type="entry name" value="Carboxypeptidase-like, regulatory domain"/>
    <property type="match status" value="1"/>
</dbReference>
<evidence type="ECO:0000256" key="1">
    <source>
        <dbReference type="SAM" id="SignalP"/>
    </source>
</evidence>
<reference evidence="3 4" key="1">
    <citation type="submission" date="2019-09" db="EMBL/GenBank/DDBJ databases">
        <title>Genomes of family Cryomorphaceae.</title>
        <authorList>
            <person name="Bowman J.P."/>
        </authorList>
    </citation>
    <scope>NUCLEOTIDE SEQUENCE [LARGE SCALE GENOMIC DNA]</scope>
    <source>
        <strain evidence="3 4">LMG 25704</strain>
    </source>
</reference>
<sequence length="939" mass="104488">MGKIINLTRHKIMKKLFLTLFATSLGLISSGQTFTGTVTDTTGDPLIMAGIALLNPDDSTMASFGITNDVGYFETTPVGDGEYIFQVSFLGFQTYNRDVTVGEGGTASNLGNIQMAPEMNSLSEVVINGQRIPVLINKDTVEYDASSFRVRADDNVEDLLKRLPGIEVDRDGSITAQGQDVEQVLVDGKEFFGGDPTIATRNIPADAVKSVQVYDRQTDDAMYTGVDDGERSKTINLELKEDRKKGYFGYAEGGAGYADDRIPFTGKTGVHSFTNTTRVSVLGNFNNVNDYGFSFGDYRDMSGGGGMGRGGYMITVDGSESIPLNFAGPDDGLFLSGATGVNLNWDPNRNHRFNASYFFTHLDNFTTTTENSREFAGDTEITGFRESEDNSISNSHSFSINHRSDLDSMNRVEVKASGRYQVGFSGSTIYEQRTIDGIGTLQESNRQTNSEDVNTAANLGVNYIHKFNNEGRILALRTSAVFENVESDGTWENYNQFPLDNEVDSLFQQRNDLTSNTRYNGSVEYTEPLAKKHFLTVSGNFSVADEQLDRTTFDVYSGGFQDIYSPNFFLSEGYQGGEVAYKYTGDVHNVSVSLRGTNYYQSAIEERFETTIPQRSFFYLLPGIDYNWSISNFSRASFNYNSSVQMPELTQLLTLEDITNPLVTFIGNPDLEPQFRQSVWMNYGFWNSFDGSGFFAYLSGGRTDNVISTDQTIDSQYVRIFRPENFSEPAYNFNSAVNYRFSISKIGIDIRTQANGSYRTTPSKINGEVNMQDNSSVGGELSFRNSNREVIEVNIGGRLNYNWSTYSLQTQLNQEYLSHSYFANFEYSVNEQLEFETGVDIQTYTNAQFAEDQVVPVWNANISYNLVKDGTAQLQLTVFDILNQNRGVSRFGNLNSIVERNTNSLGRYAMVTFLYKFNSGSAGGGGGGERLGERVTITR</sequence>
<dbReference type="InterPro" id="IPR041700">
    <property type="entry name" value="OMP_b-brl_3"/>
</dbReference>
<dbReference type="SUPFAM" id="SSF49452">
    <property type="entry name" value="Starch-binding domain-like"/>
    <property type="match status" value="1"/>
</dbReference>
<dbReference type="GO" id="GO:0030246">
    <property type="term" value="F:carbohydrate binding"/>
    <property type="evidence" value="ECO:0007669"/>
    <property type="project" value="InterPro"/>
</dbReference>
<comment type="caution">
    <text evidence="3">The sequence shown here is derived from an EMBL/GenBank/DDBJ whole genome shotgun (WGS) entry which is preliminary data.</text>
</comment>
<accession>A0A6N6RM66</accession>
<dbReference type="OrthoDB" id="1682379at2"/>
<dbReference type="Proteomes" id="UP000468650">
    <property type="component" value="Unassembled WGS sequence"/>
</dbReference>
<protein>
    <submittedName>
        <fullName evidence="3">Outer membrane beta-barrel protein</fullName>
    </submittedName>
</protein>
<organism evidence="3 4">
    <name type="scientific">Phaeocystidibacter luteus</name>
    <dbReference type="NCBI Taxonomy" id="911197"/>
    <lineage>
        <taxon>Bacteria</taxon>
        <taxon>Pseudomonadati</taxon>
        <taxon>Bacteroidota</taxon>
        <taxon>Flavobacteriia</taxon>
        <taxon>Flavobacteriales</taxon>
        <taxon>Phaeocystidibacteraceae</taxon>
        <taxon>Phaeocystidibacter</taxon>
    </lineage>
</organism>
<feature type="domain" description="Outer membrane protein beta-barrel" evidence="2">
    <location>
        <begin position="465"/>
        <end position="760"/>
    </location>
</feature>
<keyword evidence="4" id="KW-1185">Reference proteome</keyword>
<dbReference type="EMBL" id="WBVO01000001">
    <property type="protein sequence ID" value="KAB2814691.1"/>
    <property type="molecule type" value="Genomic_DNA"/>
</dbReference>
<feature type="chain" id="PRO_5026892520" evidence="1">
    <location>
        <begin position="36"/>
        <end position="939"/>
    </location>
</feature>
<proteinExistence type="predicted"/>
<evidence type="ECO:0000313" key="4">
    <source>
        <dbReference type="Proteomes" id="UP000468650"/>
    </source>
</evidence>